<gene>
    <name evidence="3" type="ORF">METZ01_LOCUS349550</name>
</gene>
<evidence type="ECO:0000259" key="2">
    <source>
        <dbReference type="Pfam" id="PF00578"/>
    </source>
</evidence>
<evidence type="ECO:0000256" key="1">
    <source>
        <dbReference type="SAM" id="Phobius"/>
    </source>
</evidence>
<dbReference type="SUPFAM" id="SSF52833">
    <property type="entry name" value="Thioredoxin-like"/>
    <property type="match status" value="1"/>
</dbReference>
<name>A0A382RGD8_9ZZZZ</name>
<accession>A0A382RGD8</accession>
<keyword evidence="1" id="KW-0812">Transmembrane</keyword>
<organism evidence="3">
    <name type="scientific">marine metagenome</name>
    <dbReference type="NCBI Taxonomy" id="408172"/>
    <lineage>
        <taxon>unclassified sequences</taxon>
        <taxon>metagenomes</taxon>
        <taxon>ecological metagenomes</taxon>
    </lineage>
</organism>
<dbReference type="InterPro" id="IPR036249">
    <property type="entry name" value="Thioredoxin-like_sf"/>
</dbReference>
<feature type="transmembrane region" description="Helical" evidence="1">
    <location>
        <begin position="12"/>
        <end position="31"/>
    </location>
</feature>
<protein>
    <recommendedName>
        <fullName evidence="2">Alkyl hydroperoxide reductase subunit C/ Thiol specific antioxidant domain-containing protein</fullName>
    </recommendedName>
</protein>
<dbReference type="GO" id="GO:0016491">
    <property type="term" value="F:oxidoreductase activity"/>
    <property type="evidence" value="ECO:0007669"/>
    <property type="project" value="InterPro"/>
</dbReference>
<dbReference type="InterPro" id="IPR000866">
    <property type="entry name" value="AhpC/TSA"/>
</dbReference>
<reference evidence="3" key="1">
    <citation type="submission" date="2018-05" db="EMBL/GenBank/DDBJ databases">
        <authorList>
            <person name="Lanie J.A."/>
            <person name="Ng W.-L."/>
            <person name="Kazmierczak K.M."/>
            <person name="Andrzejewski T.M."/>
            <person name="Davidsen T.M."/>
            <person name="Wayne K.J."/>
            <person name="Tettelin H."/>
            <person name="Glass J.I."/>
            <person name="Rusch D."/>
            <person name="Podicherti R."/>
            <person name="Tsui H.-C.T."/>
            <person name="Winkler M.E."/>
        </authorList>
    </citation>
    <scope>NUCLEOTIDE SEQUENCE</scope>
</reference>
<dbReference type="GO" id="GO:0016209">
    <property type="term" value="F:antioxidant activity"/>
    <property type="evidence" value="ECO:0007669"/>
    <property type="project" value="InterPro"/>
</dbReference>
<proteinExistence type="predicted"/>
<keyword evidence="1" id="KW-1133">Transmembrane helix</keyword>
<dbReference type="AlphaFoldDB" id="A0A382RGD8"/>
<feature type="domain" description="Alkyl hydroperoxide reductase subunit C/ Thiol specific antioxidant" evidence="2">
    <location>
        <begin position="124"/>
        <end position="184"/>
    </location>
</feature>
<feature type="non-terminal residue" evidence="3">
    <location>
        <position position="185"/>
    </location>
</feature>
<evidence type="ECO:0000313" key="3">
    <source>
        <dbReference type="EMBL" id="SVC96696.1"/>
    </source>
</evidence>
<keyword evidence="1" id="KW-0472">Membrane</keyword>
<sequence>MSSKLNRIKRNVAIIVFFVIATPIIVIPLVWDSWWTPNWDATPQIQDGKTLFKGYQTLHPAGYSMEEMVSILSKVNFDYAVRMAMKDIAFLFADDAEESGDIGDERLDDHYRNVTINFNKIASIGSQAIDFELLTTTGEIFRLSDHIGKPVVFMFVALTCPPAVMQRDAWTELRKKYNEDEVEFV</sequence>
<dbReference type="Pfam" id="PF00578">
    <property type="entry name" value="AhpC-TSA"/>
    <property type="match status" value="1"/>
</dbReference>
<dbReference type="EMBL" id="UINC01121493">
    <property type="protein sequence ID" value="SVC96696.1"/>
    <property type="molecule type" value="Genomic_DNA"/>
</dbReference>
<dbReference type="Gene3D" id="3.40.30.10">
    <property type="entry name" value="Glutaredoxin"/>
    <property type="match status" value="1"/>
</dbReference>